<dbReference type="InterPro" id="IPR036249">
    <property type="entry name" value="Thioredoxin-like_sf"/>
</dbReference>
<protein>
    <submittedName>
        <fullName evidence="7">SCO family protein</fullName>
    </submittedName>
</protein>
<dbReference type="InterPro" id="IPR013766">
    <property type="entry name" value="Thioredoxin_domain"/>
</dbReference>
<keyword evidence="8" id="KW-1185">Reference proteome</keyword>
<dbReference type="RefSeq" id="WP_148859084.1">
    <property type="nucleotide sequence ID" value="NZ_PHNJ01000009.1"/>
</dbReference>
<evidence type="ECO:0000256" key="4">
    <source>
        <dbReference type="PIRSR" id="PIRSR603782-2"/>
    </source>
</evidence>
<feature type="compositionally biased region" description="Basic and acidic residues" evidence="5">
    <location>
        <begin position="37"/>
        <end position="50"/>
    </location>
</feature>
<feature type="compositionally biased region" description="Acidic residues" evidence="5">
    <location>
        <begin position="241"/>
        <end position="255"/>
    </location>
</feature>
<evidence type="ECO:0000313" key="8">
    <source>
        <dbReference type="Proteomes" id="UP000766904"/>
    </source>
</evidence>
<organism evidence="7 8">
    <name type="scientific">Natronococcus pandeyae</name>
    <dbReference type="NCBI Taxonomy" id="2055836"/>
    <lineage>
        <taxon>Archaea</taxon>
        <taxon>Methanobacteriati</taxon>
        <taxon>Methanobacteriota</taxon>
        <taxon>Stenosarchaea group</taxon>
        <taxon>Halobacteria</taxon>
        <taxon>Halobacteriales</taxon>
        <taxon>Natrialbaceae</taxon>
        <taxon>Natronococcus</taxon>
    </lineage>
</organism>
<comment type="similarity">
    <text evidence="1">Belongs to the SCO1/2 family.</text>
</comment>
<evidence type="ECO:0000313" key="7">
    <source>
        <dbReference type="EMBL" id="TYL37555.1"/>
    </source>
</evidence>
<feature type="binding site" evidence="3">
    <location>
        <position position="88"/>
    </location>
    <ligand>
        <name>Cu cation</name>
        <dbReference type="ChEBI" id="CHEBI:23378"/>
    </ligand>
</feature>
<dbReference type="CDD" id="cd02968">
    <property type="entry name" value="SCO"/>
    <property type="match status" value="1"/>
</dbReference>
<evidence type="ECO:0000259" key="6">
    <source>
        <dbReference type="PROSITE" id="PS51352"/>
    </source>
</evidence>
<dbReference type="Gene3D" id="3.40.30.10">
    <property type="entry name" value="Glutaredoxin"/>
    <property type="match status" value="1"/>
</dbReference>
<proteinExistence type="inferred from homology"/>
<feature type="region of interest" description="Disordered" evidence="5">
    <location>
        <begin position="168"/>
        <end position="262"/>
    </location>
</feature>
<feature type="binding site" evidence="3">
    <location>
        <position position="92"/>
    </location>
    <ligand>
        <name>Cu cation</name>
        <dbReference type="ChEBI" id="CHEBI:23378"/>
    </ligand>
</feature>
<feature type="compositionally biased region" description="Basic and acidic residues" evidence="5">
    <location>
        <begin position="286"/>
        <end position="305"/>
    </location>
</feature>
<feature type="compositionally biased region" description="Acidic residues" evidence="5">
    <location>
        <begin position="193"/>
        <end position="207"/>
    </location>
</feature>
<dbReference type="AlphaFoldDB" id="A0A8J8TR38"/>
<dbReference type="GO" id="GO:0046872">
    <property type="term" value="F:metal ion binding"/>
    <property type="evidence" value="ECO:0007669"/>
    <property type="project" value="UniProtKB-KW"/>
</dbReference>
<dbReference type="EMBL" id="PHNJ01000009">
    <property type="protein sequence ID" value="TYL37555.1"/>
    <property type="molecule type" value="Genomic_DNA"/>
</dbReference>
<reference evidence="7" key="1">
    <citation type="submission" date="2017-11" db="EMBL/GenBank/DDBJ databases">
        <authorList>
            <person name="Kajale S.C."/>
            <person name="Sharma A."/>
        </authorList>
    </citation>
    <scope>NUCLEOTIDE SEQUENCE</scope>
    <source>
        <strain evidence="7">LS1_42</strain>
    </source>
</reference>
<keyword evidence="2 3" id="KW-0186">Copper</keyword>
<evidence type="ECO:0000256" key="5">
    <source>
        <dbReference type="SAM" id="MobiDB-lite"/>
    </source>
</evidence>
<sequence length="305" mass="33490">MKRRAYLGTLGGAGAVGLSGCLGDLPVVGDSETALDPPDHPRGEPSHPIHGDAFPTFTLPDPHEGTDVSLADFEGERSYLLTFIYTSCTEDCGALTKLLQLVQEDAAEQGYDDDLALLAMTFDPETDDAEALREYGEQYGVDIEADNWHFLRPETNEEAMSLLNDDIGVPAQVGGHDHGDDGHDHDDGHDDHDDHEDEGHEDDEQGHEDDHDDHAGDDHGESDHEDGEHEHGDDHDHEDDAQGDGNADDSEDDGDDHDHSEDIHYYIAFLVNEQGIVERSYPNATDGRDETRPQAIIDDVRTVVE</sequence>
<dbReference type="Pfam" id="PF02630">
    <property type="entry name" value="SCO1-SenC"/>
    <property type="match status" value="1"/>
</dbReference>
<feature type="domain" description="Thioredoxin" evidence="6">
    <location>
        <begin position="48"/>
        <end position="197"/>
    </location>
</feature>
<dbReference type="Proteomes" id="UP000766904">
    <property type="component" value="Unassembled WGS sequence"/>
</dbReference>
<feature type="compositionally biased region" description="Basic and acidic residues" evidence="5">
    <location>
        <begin position="175"/>
        <end position="192"/>
    </location>
</feature>
<dbReference type="InterPro" id="IPR003782">
    <property type="entry name" value="SCO1/SenC"/>
</dbReference>
<feature type="region of interest" description="Disordered" evidence="5">
    <location>
        <begin position="281"/>
        <end position="305"/>
    </location>
</feature>
<feature type="disulfide bond" description="Redox-active" evidence="4">
    <location>
        <begin position="88"/>
        <end position="92"/>
    </location>
</feature>
<comment type="caution">
    <text evidence="7">The sequence shown here is derived from an EMBL/GenBank/DDBJ whole genome shotgun (WGS) entry which is preliminary data.</text>
</comment>
<dbReference type="OrthoDB" id="27579at2157"/>
<dbReference type="PROSITE" id="PS51257">
    <property type="entry name" value="PROKAR_LIPOPROTEIN"/>
    <property type="match status" value="1"/>
</dbReference>
<dbReference type="SUPFAM" id="SSF52833">
    <property type="entry name" value="Thioredoxin-like"/>
    <property type="match status" value="1"/>
</dbReference>
<accession>A0A8J8TR38</accession>
<name>A0A8J8TR38_9EURY</name>
<dbReference type="PROSITE" id="PS51352">
    <property type="entry name" value="THIOREDOXIN_2"/>
    <property type="match status" value="1"/>
</dbReference>
<keyword evidence="3" id="KW-0479">Metal-binding</keyword>
<feature type="compositionally biased region" description="Basic and acidic residues" evidence="5">
    <location>
        <begin position="208"/>
        <end position="240"/>
    </location>
</feature>
<feature type="region of interest" description="Disordered" evidence="5">
    <location>
        <begin position="29"/>
        <end position="52"/>
    </location>
</feature>
<evidence type="ECO:0000256" key="1">
    <source>
        <dbReference type="ARBA" id="ARBA00010996"/>
    </source>
</evidence>
<keyword evidence="4" id="KW-1015">Disulfide bond</keyword>
<gene>
    <name evidence="7" type="ORF">CV102_16440</name>
</gene>
<evidence type="ECO:0000256" key="2">
    <source>
        <dbReference type="ARBA" id="ARBA00023008"/>
    </source>
</evidence>
<evidence type="ECO:0000256" key="3">
    <source>
        <dbReference type="PIRSR" id="PIRSR603782-1"/>
    </source>
</evidence>